<organism evidence="2 3">
    <name type="scientific">Phycisphaera mikurensis (strain NBRC 102666 / KCTC 22515 / FYK2301M01)</name>
    <dbReference type="NCBI Taxonomy" id="1142394"/>
    <lineage>
        <taxon>Bacteria</taxon>
        <taxon>Pseudomonadati</taxon>
        <taxon>Planctomycetota</taxon>
        <taxon>Phycisphaerae</taxon>
        <taxon>Phycisphaerales</taxon>
        <taxon>Phycisphaeraceae</taxon>
        <taxon>Phycisphaera</taxon>
    </lineage>
</organism>
<name>I0IJK5_PHYMF</name>
<sequence>MNAKLIVSHARSRLEIIRVFAGIERDSVARFDLDAPEDGLHDRLQDVGLRVELASVERERRMAPTPRGRRADDRPTA</sequence>
<dbReference type="KEGG" id="phm:PSMK_p00810"/>
<protein>
    <submittedName>
        <fullName evidence="2">Uncharacterized protein</fullName>
    </submittedName>
</protein>
<proteinExistence type="predicted"/>
<dbReference type="AlphaFoldDB" id="I0IJK5"/>
<evidence type="ECO:0000256" key="1">
    <source>
        <dbReference type="SAM" id="MobiDB-lite"/>
    </source>
</evidence>
<gene>
    <name evidence="2" type="ordered locus">PSMK_p00810</name>
</gene>
<dbReference type="RefSeq" id="WP_014438646.1">
    <property type="nucleotide sequence ID" value="NC_017081.1"/>
</dbReference>
<dbReference type="Proteomes" id="UP000007881">
    <property type="component" value="Plasmid pPSMK1"/>
</dbReference>
<feature type="region of interest" description="Disordered" evidence="1">
    <location>
        <begin position="57"/>
        <end position="77"/>
    </location>
</feature>
<keyword evidence="3" id="KW-1185">Reference proteome</keyword>
<keyword evidence="2" id="KW-0614">Plasmid</keyword>
<geneLocation type="plasmid" evidence="2 3">
    <name>pPSMK1</name>
</geneLocation>
<dbReference type="HOGENOM" id="CLU_2634996_0_0_0"/>
<accession>I0IJK5</accession>
<dbReference type="EMBL" id="AP012339">
    <property type="protein sequence ID" value="BAM05443.1"/>
    <property type="molecule type" value="Genomic_DNA"/>
</dbReference>
<evidence type="ECO:0000313" key="2">
    <source>
        <dbReference type="EMBL" id="BAM05443.1"/>
    </source>
</evidence>
<evidence type="ECO:0000313" key="3">
    <source>
        <dbReference type="Proteomes" id="UP000007881"/>
    </source>
</evidence>
<reference evidence="2 3" key="1">
    <citation type="submission" date="2012-02" db="EMBL/GenBank/DDBJ databases">
        <title>Complete genome sequence of Phycisphaera mikurensis NBRC 102666.</title>
        <authorList>
            <person name="Ankai A."/>
            <person name="Hosoyama A."/>
            <person name="Terui Y."/>
            <person name="Sekine M."/>
            <person name="Fukai R."/>
            <person name="Kato Y."/>
            <person name="Nakamura S."/>
            <person name="Yamada-Narita S."/>
            <person name="Kawakoshi A."/>
            <person name="Fukunaga Y."/>
            <person name="Yamazaki S."/>
            <person name="Fujita N."/>
        </authorList>
    </citation>
    <scope>NUCLEOTIDE SEQUENCE [LARGE SCALE GENOMIC DNA]</scope>
    <source>
        <strain evidence="3">NBRC 102666 / KCTC 22515 / FYK2301M01</strain>
        <plasmid evidence="2 3">pPSMK1</plasmid>
    </source>
</reference>